<proteinExistence type="predicted"/>
<dbReference type="Gene3D" id="3.40.50.300">
    <property type="entry name" value="P-loop containing nucleotide triphosphate hydrolases"/>
    <property type="match status" value="1"/>
</dbReference>
<dbReference type="Proteomes" id="UP001058124">
    <property type="component" value="Unassembled WGS sequence"/>
</dbReference>
<protein>
    <submittedName>
        <fullName evidence="1">Uncharacterized protein</fullName>
    </submittedName>
</protein>
<reference evidence="1" key="1">
    <citation type="submission" date="2022-06" db="EMBL/GenBank/DDBJ databases">
        <title>Draft genome sequences of Leminorella grimontii str. JCM5902.</title>
        <authorList>
            <person name="Wakabayashi Y."/>
            <person name="Kojima K."/>
        </authorList>
    </citation>
    <scope>NUCLEOTIDE SEQUENCE</scope>
    <source>
        <strain evidence="1">JCM 5902</strain>
    </source>
</reference>
<organism evidence="1 2">
    <name type="scientific">Leminorella grimontii</name>
    <dbReference type="NCBI Taxonomy" id="82981"/>
    <lineage>
        <taxon>Bacteria</taxon>
        <taxon>Pseudomonadati</taxon>
        <taxon>Pseudomonadota</taxon>
        <taxon>Gammaproteobacteria</taxon>
        <taxon>Enterobacterales</taxon>
        <taxon>Budviciaceae</taxon>
        <taxon>Leminorella</taxon>
    </lineage>
</organism>
<dbReference type="AlphaFoldDB" id="A0AAV5N3T5"/>
<evidence type="ECO:0000313" key="1">
    <source>
        <dbReference type="EMBL" id="GKX56620.1"/>
    </source>
</evidence>
<evidence type="ECO:0000313" key="2">
    <source>
        <dbReference type="Proteomes" id="UP001058124"/>
    </source>
</evidence>
<dbReference type="GO" id="GO:0015421">
    <property type="term" value="F:ABC-type oligopeptide transporter activity"/>
    <property type="evidence" value="ECO:0007669"/>
    <property type="project" value="TreeGrafter"/>
</dbReference>
<accession>A0AAV5N3T5</accession>
<dbReference type="PANTHER" id="PTHR43394">
    <property type="entry name" value="ATP-DEPENDENT PERMEASE MDL1, MITOCHONDRIAL"/>
    <property type="match status" value="1"/>
</dbReference>
<sequence length="69" mass="7634">MILDSALFAVGDRTERRILQSLRQWGKGRTLILCTHRLSGLRYANEILVLQEGRIAQQGAYAALVPPAG</sequence>
<comment type="caution">
    <text evidence="1">The sequence shown here is derived from an EMBL/GenBank/DDBJ whole genome shotgun (WGS) entry which is preliminary data.</text>
</comment>
<dbReference type="PANTHER" id="PTHR43394:SF1">
    <property type="entry name" value="ATP-BINDING CASSETTE SUB-FAMILY B MEMBER 10, MITOCHONDRIAL"/>
    <property type="match status" value="1"/>
</dbReference>
<name>A0AAV5N3T5_9GAMM</name>
<dbReference type="SUPFAM" id="SSF52540">
    <property type="entry name" value="P-loop containing nucleoside triphosphate hydrolases"/>
    <property type="match status" value="1"/>
</dbReference>
<dbReference type="InterPro" id="IPR027417">
    <property type="entry name" value="P-loop_NTPase"/>
</dbReference>
<dbReference type="EMBL" id="BRLH01000007">
    <property type="protein sequence ID" value="GKX56620.1"/>
    <property type="molecule type" value="Genomic_DNA"/>
</dbReference>
<keyword evidence="2" id="KW-1185">Reference proteome</keyword>
<gene>
    <name evidence="1" type="ORF">SOASR030_27320</name>
</gene>
<dbReference type="InterPro" id="IPR039421">
    <property type="entry name" value="Type_1_exporter"/>
</dbReference>